<proteinExistence type="predicted"/>
<reference evidence="1 2" key="1">
    <citation type="submission" date="2024-11" db="EMBL/GenBank/DDBJ databases">
        <title>A near-complete genome assembly of Cinchona calisaya.</title>
        <authorList>
            <person name="Lian D.C."/>
            <person name="Zhao X.W."/>
            <person name="Wei L."/>
        </authorList>
    </citation>
    <scope>NUCLEOTIDE SEQUENCE [LARGE SCALE GENOMIC DNA]</scope>
    <source>
        <tissue evidence="1">Nenye</tissue>
    </source>
</reference>
<keyword evidence="2" id="KW-1185">Reference proteome</keyword>
<evidence type="ECO:0000313" key="1">
    <source>
        <dbReference type="EMBL" id="KAL3531646.1"/>
    </source>
</evidence>
<dbReference type="Proteomes" id="UP001630127">
    <property type="component" value="Unassembled WGS sequence"/>
</dbReference>
<dbReference type="EMBL" id="JBJUIK010000003">
    <property type="protein sequence ID" value="KAL3531646.1"/>
    <property type="molecule type" value="Genomic_DNA"/>
</dbReference>
<gene>
    <name evidence="1" type="ORF">ACH5RR_005167</name>
</gene>
<accession>A0ABD3AKE1</accession>
<sequence length="99" mass="10924">MVLESKIEPECRVERTDSSSLSEIKLDGIQADVLSSYSHVEVEQVHSNEDYSSPYGTGVHVLISKGIDRIMEYLILLKTAKFSSAGGCVATLKESLFQE</sequence>
<name>A0ABD3AKE1_9GENT</name>
<organism evidence="1 2">
    <name type="scientific">Cinchona calisaya</name>
    <dbReference type="NCBI Taxonomy" id="153742"/>
    <lineage>
        <taxon>Eukaryota</taxon>
        <taxon>Viridiplantae</taxon>
        <taxon>Streptophyta</taxon>
        <taxon>Embryophyta</taxon>
        <taxon>Tracheophyta</taxon>
        <taxon>Spermatophyta</taxon>
        <taxon>Magnoliopsida</taxon>
        <taxon>eudicotyledons</taxon>
        <taxon>Gunneridae</taxon>
        <taxon>Pentapetalae</taxon>
        <taxon>asterids</taxon>
        <taxon>lamiids</taxon>
        <taxon>Gentianales</taxon>
        <taxon>Rubiaceae</taxon>
        <taxon>Cinchonoideae</taxon>
        <taxon>Cinchoneae</taxon>
        <taxon>Cinchona</taxon>
    </lineage>
</organism>
<protein>
    <submittedName>
        <fullName evidence="1">Uncharacterized protein</fullName>
    </submittedName>
</protein>
<evidence type="ECO:0000313" key="2">
    <source>
        <dbReference type="Proteomes" id="UP001630127"/>
    </source>
</evidence>
<comment type="caution">
    <text evidence="1">The sequence shown here is derived from an EMBL/GenBank/DDBJ whole genome shotgun (WGS) entry which is preliminary data.</text>
</comment>
<dbReference type="AlphaFoldDB" id="A0ABD3AKE1"/>